<evidence type="ECO:0000313" key="2">
    <source>
        <dbReference type="EMBL" id="RAS53917.1"/>
    </source>
</evidence>
<feature type="domain" description="D-alanyl-D-alanine carboxypeptidase-like core" evidence="1">
    <location>
        <begin position="28"/>
        <end position="178"/>
    </location>
</feature>
<comment type="caution">
    <text evidence="2">The sequence shown here is derived from an EMBL/GenBank/DDBJ whole genome shotgun (WGS) entry which is preliminary data.</text>
</comment>
<dbReference type="Pfam" id="PF02557">
    <property type="entry name" value="VanY"/>
    <property type="match status" value="1"/>
</dbReference>
<protein>
    <submittedName>
        <fullName evidence="2">LAS superfamily LD-carboxypeptidase LdcB</fullName>
    </submittedName>
</protein>
<evidence type="ECO:0000313" key="3">
    <source>
        <dbReference type="Proteomes" id="UP000248729"/>
    </source>
</evidence>
<dbReference type="PANTHER" id="PTHR34385:SF1">
    <property type="entry name" value="PEPTIDOGLYCAN L-ALANYL-D-GLUTAMATE ENDOPEPTIDASE CWLK"/>
    <property type="match status" value="1"/>
</dbReference>
<dbReference type="Gene3D" id="3.30.1380.10">
    <property type="match status" value="1"/>
</dbReference>
<dbReference type="Proteomes" id="UP000248729">
    <property type="component" value="Unassembled WGS sequence"/>
</dbReference>
<gene>
    <name evidence="2" type="ORF">DET48_15415</name>
</gene>
<dbReference type="CDD" id="cd14847">
    <property type="entry name" value="DD-carboxypeptidase_like"/>
    <property type="match status" value="1"/>
</dbReference>
<dbReference type="EMBL" id="QLTR01000054">
    <property type="protein sequence ID" value="RAS53917.1"/>
    <property type="molecule type" value="Genomic_DNA"/>
</dbReference>
<evidence type="ECO:0000259" key="1">
    <source>
        <dbReference type="Pfam" id="PF02557"/>
    </source>
</evidence>
<keyword evidence="2" id="KW-0645">Protease</keyword>
<dbReference type="AlphaFoldDB" id="A0A329DUR4"/>
<dbReference type="SUPFAM" id="SSF55166">
    <property type="entry name" value="Hedgehog/DD-peptidase"/>
    <property type="match status" value="1"/>
</dbReference>
<proteinExistence type="predicted"/>
<keyword evidence="2" id="KW-0121">Carboxypeptidase</keyword>
<organism evidence="2 3">
    <name type="scientific">Vibrio diazotrophicus</name>
    <dbReference type="NCBI Taxonomy" id="685"/>
    <lineage>
        <taxon>Bacteria</taxon>
        <taxon>Pseudomonadati</taxon>
        <taxon>Pseudomonadota</taxon>
        <taxon>Gammaproteobacteria</taxon>
        <taxon>Vibrionales</taxon>
        <taxon>Vibrionaceae</taxon>
        <taxon>Vibrio</taxon>
    </lineage>
</organism>
<dbReference type="InterPro" id="IPR052179">
    <property type="entry name" value="DD-CPase-like"/>
</dbReference>
<sequence length="227" mass="25948">MIMTAEQLTGKTESHLTEVLVGQKYFLVHPDVKDDLLSLKEAADKKGFNFNIASGFRSFERQLAIWNRKMSGEAALLDENSQIIESQNLSDEQKIAAILRWSALPGASRHHWGTDFDVFDRNTIPSEGGLKLEPWEYLQDHQQPFYLWLQAHLAEFGFFFPYQENSSGVAFEPWHISHKKTAQMCLQQLTLDQLSAQLDSAPILGKECVRQGLAKIYNQYITNISTR</sequence>
<dbReference type="PANTHER" id="PTHR34385">
    <property type="entry name" value="D-ALANYL-D-ALANINE CARBOXYPEPTIDASE"/>
    <property type="match status" value="1"/>
</dbReference>
<keyword evidence="2" id="KW-0378">Hydrolase</keyword>
<dbReference type="InterPro" id="IPR003709">
    <property type="entry name" value="VanY-like_core_dom"/>
</dbReference>
<dbReference type="GO" id="GO:0006508">
    <property type="term" value="P:proteolysis"/>
    <property type="evidence" value="ECO:0007669"/>
    <property type="project" value="InterPro"/>
</dbReference>
<dbReference type="GO" id="GO:0004180">
    <property type="term" value="F:carboxypeptidase activity"/>
    <property type="evidence" value="ECO:0007669"/>
    <property type="project" value="UniProtKB-KW"/>
</dbReference>
<accession>A0A329DUR4</accession>
<dbReference type="InterPro" id="IPR009045">
    <property type="entry name" value="Zn_M74/Hedgehog-like"/>
</dbReference>
<name>A0A329DUR4_VIBDI</name>
<reference evidence="2 3" key="1">
    <citation type="submission" date="2018-06" db="EMBL/GenBank/DDBJ databases">
        <title>Freshwater and sediment microbial communities from various areas in North America, analyzing microbe dynamics in response to fracking.</title>
        <authorList>
            <person name="Lamendella R."/>
        </authorList>
    </citation>
    <scope>NUCLEOTIDE SEQUENCE [LARGE SCALE GENOMIC DNA]</scope>
    <source>
        <strain evidence="2 3">99A</strain>
    </source>
</reference>